<evidence type="ECO:0000313" key="2">
    <source>
        <dbReference type="EMBL" id="RYU93622.1"/>
    </source>
</evidence>
<evidence type="ECO:0000313" key="3">
    <source>
        <dbReference type="Proteomes" id="UP000293162"/>
    </source>
</evidence>
<dbReference type="EMBL" id="SEWF01000040">
    <property type="protein sequence ID" value="RYU93622.1"/>
    <property type="molecule type" value="Genomic_DNA"/>
</dbReference>
<sequence>MNLILKLKTWQIFLLLMSPRILMLFFLNNPFYTDLLIGINPLLFFGFLILSYEFLRQFSQKKRPIQRILFFLFNLIFMYLFCTMLVNGYGLDFLETVLLMPFFCLMMGYILYILARKLNNAEKAHYLKSYGIFVYMLLFLLLPIGIWILVPQMKKLKELVRLN</sequence>
<keyword evidence="3" id="KW-1185">Reference proteome</keyword>
<dbReference type="RefSeq" id="WP_130023229.1">
    <property type="nucleotide sequence ID" value="NZ_SEWF01000040.1"/>
</dbReference>
<comment type="caution">
    <text evidence="2">The sequence shown here is derived from an EMBL/GenBank/DDBJ whole genome shotgun (WGS) entry which is preliminary data.</text>
</comment>
<accession>A0A4Q5LVC9</accession>
<keyword evidence="1" id="KW-0472">Membrane</keyword>
<gene>
    <name evidence="2" type="ORF">EWM59_21040</name>
</gene>
<dbReference type="Proteomes" id="UP000293162">
    <property type="component" value="Unassembled WGS sequence"/>
</dbReference>
<dbReference type="AlphaFoldDB" id="A0A4Q5LVC9"/>
<keyword evidence="1" id="KW-0812">Transmembrane</keyword>
<proteinExistence type="predicted"/>
<feature type="transmembrane region" description="Helical" evidence="1">
    <location>
        <begin position="127"/>
        <end position="150"/>
    </location>
</feature>
<feature type="transmembrane region" description="Helical" evidence="1">
    <location>
        <begin position="12"/>
        <end position="29"/>
    </location>
</feature>
<protein>
    <submittedName>
        <fullName evidence="2">Uncharacterized protein</fullName>
    </submittedName>
</protein>
<dbReference type="OrthoDB" id="1442756at2"/>
<evidence type="ECO:0000256" key="1">
    <source>
        <dbReference type="SAM" id="Phobius"/>
    </source>
</evidence>
<feature type="transmembrane region" description="Helical" evidence="1">
    <location>
        <begin position="35"/>
        <end position="55"/>
    </location>
</feature>
<reference evidence="2 3" key="1">
    <citation type="submission" date="2019-02" db="EMBL/GenBank/DDBJ databases">
        <title>Bacterial novel species Emticicia sp. 17J42-9 isolated from soil.</title>
        <authorList>
            <person name="Jung H.-Y."/>
        </authorList>
    </citation>
    <scope>NUCLEOTIDE SEQUENCE [LARGE SCALE GENOMIC DNA]</scope>
    <source>
        <strain evidence="2 3">17J42-9</strain>
    </source>
</reference>
<feature type="transmembrane region" description="Helical" evidence="1">
    <location>
        <begin position="67"/>
        <end position="86"/>
    </location>
</feature>
<name>A0A4Q5LVC9_9BACT</name>
<feature type="transmembrane region" description="Helical" evidence="1">
    <location>
        <begin position="98"/>
        <end position="115"/>
    </location>
</feature>
<keyword evidence="1" id="KW-1133">Transmembrane helix</keyword>
<organism evidence="2 3">
    <name type="scientific">Emticicia agri</name>
    <dbReference type="NCBI Taxonomy" id="2492393"/>
    <lineage>
        <taxon>Bacteria</taxon>
        <taxon>Pseudomonadati</taxon>
        <taxon>Bacteroidota</taxon>
        <taxon>Cytophagia</taxon>
        <taxon>Cytophagales</taxon>
        <taxon>Leadbetterellaceae</taxon>
        <taxon>Emticicia</taxon>
    </lineage>
</organism>